<reference evidence="5" key="1">
    <citation type="journal article" date="2019" name="Int. J. Syst. Evol. Microbiol.">
        <title>The Global Catalogue of Microorganisms (GCM) 10K type strain sequencing project: providing services to taxonomists for standard genome sequencing and annotation.</title>
        <authorList>
            <consortium name="The Broad Institute Genomics Platform"/>
            <consortium name="The Broad Institute Genome Sequencing Center for Infectious Disease"/>
            <person name="Wu L."/>
            <person name="Ma J."/>
        </authorList>
    </citation>
    <scope>NUCLEOTIDE SEQUENCE [LARGE SCALE GENOMIC DNA]</scope>
    <source>
        <strain evidence="5">KCTC 15012</strain>
    </source>
</reference>
<evidence type="ECO:0000313" key="5">
    <source>
        <dbReference type="Proteomes" id="UP001597296"/>
    </source>
</evidence>
<keyword evidence="5" id="KW-1185">Reference proteome</keyword>
<dbReference type="RefSeq" id="WP_377318691.1">
    <property type="nucleotide sequence ID" value="NZ_JBHUIY010000049.1"/>
</dbReference>
<dbReference type="Pfam" id="PF04296">
    <property type="entry name" value="YlxR"/>
    <property type="match status" value="1"/>
</dbReference>
<feature type="domain" description="YlxR" evidence="3">
    <location>
        <begin position="34"/>
        <end position="108"/>
    </location>
</feature>
<evidence type="ECO:0000259" key="2">
    <source>
        <dbReference type="Pfam" id="PF01248"/>
    </source>
</evidence>
<dbReference type="SUPFAM" id="SSF55315">
    <property type="entry name" value="L30e-like"/>
    <property type="match status" value="1"/>
</dbReference>
<evidence type="ECO:0000256" key="1">
    <source>
        <dbReference type="SAM" id="MobiDB-lite"/>
    </source>
</evidence>
<organism evidence="4 5">
    <name type="scientific">Phaeospirillum tilakii</name>
    <dbReference type="NCBI Taxonomy" id="741673"/>
    <lineage>
        <taxon>Bacteria</taxon>
        <taxon>Pseudomonadati</taxon>
        <taxon>Pseudomonadota</taxon>
        <taxon>Alphaproteobacteria</taxon>
        <taxon>Rhodospirillales</taxon>
        <taxon>Rhodospirillaceae</taxon>
        <taxon>Phaeospirillum</taxon>
    </lineage>
</organism>
<feature type="compositionally biased region" description="Gly residues" evidence="1">
    <location>
        <begin position="236"/>
        <end position="246"/>
    </location>
</feature>
<comment type="caution">
    <text evidence="4">The sequence shown here is derived from an EMBL/GenBank/DDBJ whole genome shotgun (WGS) entry which is preliminary data.</text>
</comment>
<feature type="compositionally biased region" description="Acidic residues" evidence="1">
    <location>
        <begin position="13"/>
        <end position="24"/>
    </location>
</feature>
<dbReference type="PANTHER" id="PTHR34215">
    <property type="entry name" value="BLL0784 PROTEIN"/>
    <property type="match status" value="1"/>
</dbReference>
<feature type="compositionally biased region" description="Low complexity" evidence="1">
    <location>
        <begin position="1"/>
        <end position="12"/>
    </location>
</feature>
<dbReference type="Gene3D" id="3.30.1330.30">
    <property type="match status" value="1"/>
</dbReference>
<dbReference type="InterPro" id="IPR029064">
    <property type="entry name" value="Ribosomal_eL30-like_sf"/>
</dbReference>
<dbReference type="Proteomes" id="UP001597296">
    <property type="component" value="Unassembled WGS sequence"/>
</dbReference>
<name>A0ABW5CDW9_9PROT</name>
<dbReference type="NCBIfam" id="NF006622">
    <property type="entry name" value="PRK09190.1"/>
    <property type="match status" value="1"/>
</dbReference>
<dbReference type="EMBL" id="JBHUIY010000049">
    <property type="protein sequence ID" value="MFD2235474.1"/>
    <property type="molecule type" value="Genomic_DNA"/>
</dbReference>
<dbReference type="InterPro" id="IPR007393">
    <property type="entry name" value="YlxR_dom"/>
</dbReference>
<dbReference type="InterPro" id="IPR035931">
    <property type="entry name" value="YlxR-like_sf"/>
</dbReference>
<feature type="domain" description="Ribosomal protein eL8/eL30/eS12/Gadd45" evidence="2">
    <location>
        <begin position="117"/>
        <end position="199"/>
    </location>
</feature>
<protein>
    <submittedName>
        <fullName evidence="4">RNA-binding protein</fullName>
    </submittedName>
</protein>
<accession>A0ABW5CDW9</accession>
<dbReference type="SUPFAM" id="SSF64376">
    <property type="entry name" value="YlxR-like"/>
    <property type="match status" value="1"/>
</dbReference>
<feature type="region of interest" description="Disordered" evidence="1">
    <location>
        <begin position="221"/>
        <end position="246"/>
    </location>
</feature>
<dbReference type="PANTHER" id="PTHR34215:SF1">
    <property type="entry name" value="YLXR DOMAIN-CONTAINING PROTEIN"/>
    <property type="match status" value="1"/>
</dbReference>
<feature type="region of interest" description="Disordered" evidence="1">
    <location>
        <begin position="1"/>
        <end position="24"/>
    </location>
</feature>
<evidence type="ECO:0000259" key="3">
    <source>
        <dbReference type="Pfam" id="PF04296"/>
    </source>
</evidence>
<gene>
    <name evidence="4" type="ORF">ACFSNB_16850</name>
</gene>
<proteinExistence type="predicted"/>
<dbReference type="Gene3D" id="3.30.1230.10">
    <property type="entry name" value="YlxR-like"/>
    <property type="match status" value="1"/>
</dbReference>
<dbReference type="InterPro" id="IPR004038">
    <property type="entry name" value="Ribosomal_eL8/eL30/eS12/Gad45"/>
</dbReference>
<sequence>MPGCEAEATPPGEQEEAAEAGFEVADEAETGPCRRCIATGTVRPREELLRFVVSPEGEVVCDLDHRLPGRGIWLSPRRDVVNTAVAKRLFARAARRAVTVPPDLPARIEMALTRRCLDVIGLARRAGQAVCGFDKVCAEIRAGRVALILAAADAAAEGRDKVRALASGRAAERNVPVIDLFDSAALGGVFGRDRTVHVCLAPGRLAGRLVADAALLAEVRSEGDAGNPGGNRSPSAGGGAGPSGDG</sequence>
<dbReference type="Pfam" id="PF01248">
    <property type="entry name" value="Ribosomal_L7Ae"/>
    <property type="match status" value="1"/>
</dbReference>
<dbReference type="InterPro" id="IPR037465">
    <property type="entry name" value="YlxR"/>
</dbReference>
<evidence type="ECO:0000313" key="4">
    <source>
        <dbReference type="EMBL" id="MFD2235474.1"/>
    </source>
</evidence>